<dbReference type="PANTHER" id="PTHR11654">
    <property type="entry name" value="OLIGOPEPTIDE TRANSPORTER-RELATED"/>
    <property type="match status" value="1"/>
</dbReference>
<evidence type="ECO:0000256" key="1">
    <source>
        <dbReference type="ARBA" id="ARBA00004141"/>
    </source>
</evidence>
<gene>
    <name evidence="9" type="ORF">Tdes44962_MAKER08743</name>
</gene>
<feature type="transmembrane region" description="Helical" evidence="8">
    <location>
        <begin position="176"/>
        <end position="200"/>
    </location>
</feature>
<feature type="transmembrane region" description="Helical" evidence="8">
    <location>
        <begin position="568"/>
        <end position="589"/>
    </location>
</feature>
<dbReference type="GO" id="GO:0005886">
    <property type="term" value="C:plasma membrane"/>
    <property type="evidence" value="ECO:0007669"/>
    <property type="project" value="UniProtKB-ARBA"/>
</dbReference>
<evidence type="ECO:0000313" key="9">
    <source>
        <dbReference type="EMBL" id="KAH9833910.1"/>
    </source>
</evidence>
<dbReference type="AlphaFoldDB" id="A0A9W7W469"/>
<reference evidence="9 10" key="2">
    <citation type="journal article" date="2021" name="Curr. Genet.">
        <title>Genetic response to nitrogen starvation in the aggressive Eucalyptus foliar pathogen Teratosphaeria destructans.</title>
        <authorList>
            <person name="Havenga M."/>
            <person name="Wingfield B.D."/>
            <person name="Wingfield M.J."/>
            <person name="Dreyer L.L."/>
            <person name="Roets F."/>
            <person name="Aylward J."/>
        </authorList>
    </citation>
    <scope>NUCLEOTIDE SEQUENCE [LARGE SCALE GENOMIC DNA]</scope>
    <source>
        <strain evidence="9">CMW44962</strain>
    </source>
</reference>
<sequence>MALHGEILTDVIATNVPEEVAHPHGKNSFALEDGTATVDRDFAKRMSVDVEAIGERTSSVIEREDYPAPTTEELSTLRRVSDDIPTVAWLLCFVEFAERASYYGVQTVFSNFMQFPLPAGGNGAGATPKGTQETAGALGLGLTTANAMYLLFVFLAYVIPIAGGWIADVKLGRFKVILYGVLLCGISHVIMICGAIPSVLQAGHGAGPFFVSLFLLAIGAGLFKPNVAPTLLDQYKHQKVYTKVLKSGEKVIVDPESTIQRIMLYFYALINVGAFFAVATTYTEKYVGYWLSYLLPGILYFLLPGLLWYLNNRIVKYPPQGTVLTKAWKILYISAKRNKLQFWKKDFFNAARPSDLAKDGITTFMNKPIEWTDKDADDIRRTLVACSIFLYFPIYNINDGGIGSVSTSQGGTMQSSGIPNDFLNNFNPLVIIIAIPFLSQVFYPYLRRHKIKFGRISRITVGFGFAIASGLVGTIVQWQIYRTSPCGSHATDCAEDDGTVSPISLWWQLPIYGLSGISECFANVTAYELAYARSPEGMKAFVMAIYLFTYALSSALGEIVSPVTKDPWLIYIWGVPTGCLFVQTVIFWFRYRSVNEDDFMTYEEDFQESKKIEAAEAPAAGLDEKASERGSEGKGEVVVKGPDGKDLAV</sequence>
<keyword evidence="5 8" id="KW-1133">Transmembrane helix</keyword>
<protein>
    <submittedName>
        <fullName evidence="9">PTR2-domain-containing protein</fullName>
    </submittedName>
</protein>
<feature type="transmembrane region" description="Helical" evidence="8">
    <location>
        <begin position="206"/>
        <end position="223"/>
    </location>
</feature>
<dbReference type="InterPro" id="IPR000109">
    <property type="entry name" value="POT_fam"/>
</dbReference>
<feature type="transmembrane region" description="Helical" evidence="8">
    <location>
        <begin position="426"/>
        <end position="446"/>
    </location>
</feature>
<dbReference type="FunFam" id="1.20.1250.20:FF:000085">
    <property type="entry name" value="MFS peptide transporter Ptr2"/>
    <property type="match status" value="1"/>
</dbReference>
<keyword evidence="6 8" id="KW-0472">Membrane</keyword>
<name>A0A9W7W469_9PEZI</name>
<evidence type="ECO:0000256" key="5">
    <source>
        <dbReference type="ARBA" id="ARBA00022989"/>
    </source>
</evidence>
<organism evidence="9 10">
    <name type="scientific">Teratosphaeria destructans</name>
    <dbReference type="NCBI Taxonomy" id="418781"/>
    <lineage>
        <taxon>Eukaryota</taxon>
        <taxon>Fungi</taxon>
        <taxon>Dikarya</taxon>
        <taxon>Ascomycota</taxon>
        <taxon>Pezizomycotina</taxon>
        <taxon>Dothideomycetes</taxon>
        <taxon>Dothideomycetidae</taxon>
        <taxon>Mycosphaerellales</taxon>
        <taxon>Teratosphaeriaceae</taxon>
        <taxon>Teratosphaeria</taxon>
    </lineage>
</organism>
<dbReference type="OrthoDB" id="8904098at2759"/>
<keyword evidence="10" id="KW-1185">Reference proteome</keyword>
<feature type="compositionally biased region" description="Basic and acidic residues" evidence="7">
    <location>
        <begin position="622"/>
        <end position="649"/>
    </location>
</feature>
<feature type="region of interest" description="Disordered" evidence="7">
    <location>
        <begin position="615"/>
        <end position="649"/>
    </location>
</feature>
<keyword evidence="3" id="KW-0813">Transport</keyword>
<dbReference type="InterPro" id="IPR036259">
    <property type="entry name" value="MFS_trans_sf"/>
</dbReference>
<reference evidence="9 10" key="1">
    <citation type="journal article" date="2018" name="IMA Fungus">
        <title>IMA Genome-F 10: Nine draft genome sequences of Claviceps purpurea s.lat., including C. arundinis, C. humidiphila, and C. cf. spartinae, pseudomolecules for the pitch canker pathogen Fusarium circinatum, draft genome of Davidsoniella eucalypti, Grosmannia galeiformis, Quambalaria eucalypti, and Teratosphaeria destructans.</title>
        <authorList>
            <person name="Wingfield B.D."/>
            <person name="Liu M."/>
            <person name="Nguyen H.D."/>
            <person name="Lane F.A."/>
            <person name="Morgan S.W."/>
            <person name="De Vos L."/>
            <person name="Wilken P.M."/>
            <person name="Duong T.A."/>
            <person name="Aylward J."/>
            <person name="Coetzee M.P."/>
            <person name="Dadej K."/>
            <person name="De Beer Z.W."/>
            <person name="Findlay W."/>
            <person name="Havenga M."/>
            <person name="Kolarik M."/>
            <person name="Menzies J.G."/>
            <person name="Naidoo K."/>
            <person name="Pochopski O."/>
            <person name="Shoukouhi P."/>
            <person name="Santana Q.C."/>
            <person name="Seifert K.A."/>
            <person name="Soal N."/>
            <person name="Steenkamp E.T."/>
            <person name="Tatham C.T."/>
            <person name="van der Nest M.A."/>
            <person name="Wingfield M.J."/>
        </authorList>
    </citation>
    <scope>NUCLEOTIDE SEQUENCE [LARGE SCALE GENOMIC DNA]</scope>
    <source>
        <strain evidence="9">CMW44962</strain>
    </source>
</reference>
<evidence type="ECO:0000256" key="8">
    <source>
        <dbReference type="SAM" id="Phobius"/>
    </source>
</evidence>
<evidence type="ECO:0000313" key="10">
    <source>
        <dbReference type="Proteomes" id="UP001138500"/>
    </source>
</evidence>
<feature type="transmembrane region" description="Helical" evidence="8">
    <location>
        <begin position="538"/>
        <end position="556"/>
    </location>
</feature>
<feature type="transmembrane region" description="Helical" evidence="8">
    <location>
        <begin position="458"/>
        <end position="480"/>
    </location>
</feature>
<accession>A0A9W7W469</accession>
<comment type="subcellular location">
    <subcellularLocation>
        <location evidence="1">Membrane</location>
        <topology evidence="1">Multi-pass membrane protein</topology>
    </subcellularLocation>
</comment>
<dbReference type="GO" id="GO:0071916">
    <property type="term" value="F:dipeptide transmembrane transporter activity"/>
    <property type="evidence" value="ECO:0007669"/>
    <property type="project" value="UniProtKB-ARBA"/>
</dbReference>
<evidence type="ECO:0000256" key="2">
    <source>
        <dbReference type="ARBA" id="ARBA00005982"/>
    </source>
</evidence>
<evidence type="ECO:0000256" key="4">
    <source>
        <dbReference type="ARBA" id="ARBA00022692"/>
    </source>
</evidence>
<comment type="caution">
    <text evidence="9">The sequence shown here is derived from an EMBL/GenBank/DDBJ whole genome shotgun (WGS) entry which is preliminary data.</text>
</comment>
<feature type="transmembrane region" description="Helical" evidence="8">
    <location>
        <begin position="382"/>
        <end position="398"/>
    </location>
</feature>
<dbReference type="Pfam" id="PF00854">
    <property type="entry name" value="PTR2"/>
    <property type="match status" value="1"/>
</dbReference>
<feature type="transmembrane region" description="Helical" evidence="8">
    <location>
        <begin position="147"/>
        <end position="167"/>
    </location>
</feature>
<comment type="similarity">
    <text evidence="2">Belongs to the major facilitator superfamily. Proton-dependent oligopeptide transporter (POT/PTR) (TC 2.A.17) family.</text>
</comment>
<proteinExistence type="inferred from homology"/>
<keyword evidence="4 8" id="KW-0812">Transmembrane</keyword>
<evidence type="ECO:0000256" key="6">
    <source>
        <dbReference type="ARBA" id="ARBA00023136"/>
    </source>
</evidence>
<dbReference type="Proteomes" id="UP001138500">
    <property type="component" value="Unassembled WGS sequence"/>
</dbReference>
<feature type="transmembrane region" description="Helical" evidence="8">
    <location>
        <begin position="289"/>
        <end position="310"/>
    </location>
</feature>
<evidence type="ECO:0000256" key="3">
    <source>
        <dbReference type="ARBA" id="ARBA00022448"/>
    </source>
</evidence>
<evidence type="ECO:0000256" key="7">
    <source>
        <dbReference type="SAM" id="MobiDB-lite"/>
    </source>
</evidence>
<feature type="transmembrane region" description="Helical" evidence="8">
    <location>
        <begin position="505"/>
        <end position="526"/>
    </location>
</feature>
<dbReference type="Gene3D" id="1.20.1250.20">
    <property type="entry name" value="MFS general substrate transporter like domains"/>
    <property type="match status" value="1"/>
</dbReference>
<dbReference type="EMBL" id="RIBY02001046">
    <property type="protein sequence ID" value="KAH9833910.1"/>
    <property type="molecule type" value="Genomic_DNA"/>
</dbReference>
<dbReference type="SUPFAM" id="SSF103473">
    <property type="entry name" value="MFS general substrate transporter"/>
    <property type="match status" value="1"/>
</dbReference>
<feature type="transmembrane region" description="Helical" evidence="8">
    <location>
        <begin position="264"/>
        <end position="283"/>
    </location>
</feature>